<protein>
    <recommendedName>
        <fullName evidence="8">Copper transporter</fullName>
    </recommendedName>
</protein>
<evidence type="ECO:0008006" key="8">
    <source>
        <dbReference type="Google" id="ProtNLM"/>
    </source>
</evidence>
<keyword evidence="3 5" id="KW-1133">Transmembrane helix</keyword>
<sequence length="617" mass="67948">MFVWVFLRLLLSAFLIMRVSFSEVVIKSIEYADLLGGGTAGIEALKALTTNGALHINGIPGLRMASKQVFAQEMLECLEKDGDETVMIDGTKRFTTAAVDKAGVLPRHMSSKCGDNAWELRLLVDAASKLLFKALDSASSNGSAGSLSPNYNSLSAITQYGEHLEHLHLYTPTKKEKVKPTMLKHTDAGLMIAMVGEYGSAADLQLELPWGEDIICCDQANSDTITFLVGEGLAHWLDKIDKNQQRYPIFRPVPHALRIYERRAWFGKMFMAPSDSFVHTSMNQDEKILFSDFRSQQIENAAGALAVKNIAKDNRILTAASSNQCKTQTGKDGILCWAQCVDITDISCSDGTIECVEFSTGTILDGSDMCPDHSFNDCGPTCMAAEQNNKSSSYNLYDDGKSFCYGDGVTMYMDGFRSIFEKSKPLCVNVWKTTWTLNTKFKFWFGVIGALFAGASIEILIALRRRAHACRANGGPSFIKQFSAKCTPLFGRQRKTTIWCDFMCLFLHFCQCVLGYLTMFLAMTYNVELFISVCLGATIAHFLLNFDLPPTTNDPCCAAATQSELINNSIDHTYLQVECSTQNNVENPLLPSTTFSDNNNCSQVAASQQSACCSGGQ</sequence>
<keyword evidence="4 5" id="KW-0472">Membrane</keyword>
<gene>
    <name evidence="7" type="ORF">ALAG00032_LOCUS5458</name>
</gene>
<feature type="transmembrane region" description="Helical" evidence="5">
    <location>
        <begin position="529"/>
        <end position="546"/>
    </location>
</feature>
<dbReference type="EMBL" id="HBIJ01007729">
    <property type="protein sequence ID" value="CAE0364717.1"/>
    <property type="molecule type" value="Transcribed_RNA"/>
</dbReference>
<keyword evidence="6" id="KW-0732">Signal</keyword>
<dbReference type="GO" id="GO:0016020">
    <property type="term" value="C:membrane"/>
    <property type="evidence" value="ECO:0007669"/>
    <property type="project" value="UniProtKB-SubCell"/>
</dbReference>
<feature type="chain" id="PRO_5030640594" description="Copper transporter" evidence="6">
    <location>
        <begin position="22"/>
        <end position="617"/>
    </location>
</feature>
<comment type="subcellular location">
    <subcellularLocation>
        <location evidence="1">Membrane</location>
    </subcellularLocation>
</comment>
<evidence type="ECO:0000256" key="6">
    <source>
        <dbReference type="SAM" id="SignalP"/>
    </source>
</evidence>
<feature type="transmembrane region" description="Helical" evidence="5">
    <location>
        <begin position="502"/>
        <end position="523"/>
    </location>
</feature>
<reference evidence="7" key="1">
    <citation type="submission" date="2021-01" db="EMBL/GenBank/DDBJ databases">
        <authorList>
            <person name="Corre E."/>
            <person name="Pelletier E."/>
            <person name="Niang G."/>
            <person name="Scheremetjew M."/>
            <person name="Finn R."/>
            <person name="Kale V."/>
            <person name="Holt S."/>
            <person name="Cochrane G."/>
            <person name="Meng A."/>
            <person name="Brown T."/>
            <person name="Cohen L."/>
        </authorList>
    </citation>
    <scope>NUCLEOTIDE SEQUENCE</scope>
    <source>
        <strain evidence="7">CCMP1510</strain>
    </source>
</reference>
<feature type="signal peptide" evidence="6">
    <location>
        <begin position="1"/>
        <end position="21"/>
    </location>
</feature>
<dbReference type="PANTHER" id="PTHR40855">
    <property type="entry name" value="DIOX_N DOMAIN-CONTAINING PROTEIN"/>
    <property type="match status" value="1"/>
</dbReference>
<dbReference type="InterPro" id="IPR007274">
    <property type="entry name" value="Cop_transporter"/>
</dbReference>
<proteinExistence type="predicted"/>
<evidence type="ECO:0000256" key="5">
    <source>
        <dbReference type="SAM" id="Phobius"/>
    </source>
</evidence>
<evidence type="ECO:0000256" key="2">
    <source>
        <dbReference type="ARBA" id="ARBA00022692"/>
    </source>
</evidence>
<keyword evidence="2 5" id="KW-0812">Transmembrane</keyword>
<evidence type="ECO:0000256" key="1">
    <source>
        <dbReference type="ARBA" id="ARBA00004370"/>
    </source>
</evidence>
<evidence type="ECO:0000256" key="3">
    <source>
        <dbReference type="ARBA" id="ARBA00022989"/>
    </source>
</evidence>
<organism evidence="7">
    <name type="scientific">Aureoumbra lagunensis</name>
    <dbReference type="NCBI Taxonomy" id="44058"/>
    <lineage>
        <taxon>Eukaryota</taxon>
        <taxon>Sar</taxon>
        <taxon>Stramenopiles</taxon>
        <taxon>Ochrophyta</taxon>
        <taxon>Pelagophyceae</taxon>
        <taxon>Pelagomonadales</taxon>
        <taxon>Aureoumbra</taxon>
    </lineage>
</organism>
<dbReference type="PANTHER" id="PTHR40855:SF1">
    <property type="entry name" value="CLAVAMINATE SYNTHASE-LIKE PROTEIN"/>
    <property type="match status" value="1"/>
</dbReference>
<dbReference type="Pfam" id="PF04145">
    <property type="entry name" value="Ctr"/>
    <property type="match status" value="1"/>
</dbReference>
<accession>A0A7S3JW09</accession>
<feature type="transmembrane region" description="Helical" evidence="5">
    <location>
        <begin position="443"/>
        <end position="463"/>
    </location>
</feature>
<dbReference type="AlphaFoldDB" id="A0A7S3JW09"/>
<dbReference type="GO" id="GO:0005375">
    <property type="term" value="F:copper ion transmembrane transporter activity"/>
    <property type="evidence" value="ECO:0007669"/>
    <property type="project" value="InterPro"/>
</dbReference>
<evidence type="ECO:0000313" key="7">
    <source>
        <dbReference type="EMBL" id="CAE0364717.1"/>
    </source>
</evidence>
<evidence type="ECO:0000256" key="4">
    <source>
        <dbReference type="ARBA" id="ARBA00023136"/>
    </source>
</evidence>
<name>A0A7S3JW09_9STRA</name>